<evidence type="ECO:0000256" key="1">
    <source>
        <dbReference type="SAM" id="MobiDB-lite"/>
    </source>
</evidence>
<feature type="compositionally biased region" description="Polar residues" evidence="1">
    <location>
        <begin position="78"/>
        <end position="98"/>
    </location>
</feature>
<sequence>MRLIARPFLGAADGASSACALPVAVIVNESFIRNFAGYEERTRTRTRPAARRRTGFSDGLCFSSETLKPDQLQGGFQCQGSGIAQRGHTTGGPSTLTGRPSLPSGNRRAGADSTASWLCSSSTPGVANTTGRLAKAAHGAPVLSERLSVDPRLCCPSLTTCAPVRSHRAGEERDTPLSSPHACGVEKNLHIRTQSHTHQPHDACGNPWPWIMSVSQLSQGVVLCSKVFFLPFSFSFFLPQRPEHWMGPGGNWHVTDVGEVDDIKSTGAGPPPLKQGFDDRQDGNDGKLGGQRPSTAALHRLERPWAACPVGARRPG</sequence>
<organism evidence="2 3">
    <name type="scientific">Purpureocillium lilacinum</name>
    <name type="common">Paecilomyces lilacinus</name>
    <dbReference type="NCBI Taxonomy" id="33203"/>
    <lineage>
        <taxon>Eukaryota</taxon>
        <taxon>Fungi</taxon>
        <taxon>Dikarya</taxon>
        <taxon>Ascomycota</taxon>
        <taxon>Pezizomycotina</taxon>
        <taxon>Sordariomycetes</taxon>
        <taxon>Hypocreomycetidae</taxon>
        <taxon>Hypocreales</taxon>
        <taxon>Ophiocordycipitaceae</taxon>
        <taxon>Purpureocillium</taxon>
    </lineage>
</organism>
<name>A0A2U3E705_PURLI</name>
<evidence type="ECO:0000313" key="3">
    <source>
        <dbReference type="Proteomes" id="UP000245956"/>
    </source>
</evidence>
<gene>
    <name evidence="2" type="ORF">PCL_12704</name>
</gene>
<dbReference type="EMBL" id="LCWV01000009">
    <property type="protein sequence ID" value="PWI70305.1"/>
    <property type="molecule type" value="Genomic_DNA"/>
</dbReference>
<dbReference type="AlphaFoldDB" id="A0A2U3E705"/>
<feature type="compositionally biased region" description="Basic and acidic residues" evidence="1">
    <location>
        <begin position="276"/>
        <end position="285"/>
    </location>
</feature>
<dbReference type="Proteomes" id="UP000245956">
    <property type="component" value="Unassembled WGS sequence"/>
</dbReference>
<feature type="region of interest" description="Disordered" evidence="1">
    <location>
        <begin position="261"/>
        <end position="296"/>
    </location>
</feature>
<feature type="region of interest" description="Disordered" evidence="1">
    <location>
        <begin position="78"/>
        <end position="115"/>
    </location>
</feature>
<comment type="caution">
    <text evidence="2">The sequence shown here is derived from an EMBL/GenBank/DDBJ whole genome shotgun (WGS) entry which is preliminary data.</text>
</comment>
<evidence type="ECO:0000313" key="2">
    <source>
        <dbReference type="EMBL" id="PWI70305.1"/>
    </source>
</evidence>
<protein>
    <submittedName>
        <fullName evidence="2">Uncharacterized protein</fullName>
    </submittedName>
</protein>
<proteinExistence type="predicted"/>
<reference evidence="2 3" key="1">
    <citation type="journal article" date="2016" name="Front. Microbiol.">
        <title>Genome and transcriptome sequences reveal the specific parasitism of the nematophagous Purpureocillium lilacinum 36-1.</title>
        <authorList>
            <person name="Xie J."/>
            <person name="Li S."/>
            <person name="Mo C."/>
            <person name="Xiao X."/>
            <person name="Peng D."/>
            <person name="Wang G."/>
            <person name="Xiao Y."/>
        </authorList>
    </citation>
    <scope>NUCLEOTIDE SEQUENCE [LARGE SCALE GENOMIC DNA]</scope>
    <source>
        <strain evidence="2 3">36-1</strain>
    </source>
</reference>
<accession>A0A2U3E705</accession>